<name>A0ABU4S0T9_9GAMM</name>
<evidence type="ECO:0000256" key="3">
    <source>
        <dbReference type="ARBA" id="ARBA00023125"/>
    </source>
</evidence>
<dbReference type="PROSITE" id="PS50931">
    <property type="entry name" value="HTH_LYSR"/>
    <property type="match status" value="1"/>
</dbReference>
<dbReference type="Proteomes" id="UP001273505">
    <property type="component" value="Unassembled WGS sequence"/>
</dbReference>
<keyword evidence="2" id="KW-0805">Transcription regulation</keyword>
<dbReference type="RefSeq" id="WP_302720761.1">
    <property type="nucleotide sequence ID" value="NZ_JAULRU010000215.1"/>
</dbReference>
<reference evidence="6 7" key="1">
    <citation type="submission" date="2023-11" db="EMBL/GenBank/DDBJ databases">
        <title>Gilvimarinus fulvus sp. nov., isolated from the surface of Kelp.</title>
        <authorList>
            <person name="Sun Y.Y."/>
            <person name="Gong Y."/>
            <person name="Du Z.J."/>
        </authorList>
    </citation>
    <scope>NUCLEOTIDE SEQUENCE [LARGE SCALE GENOMIC DNA]</scope>
    <source>
        <strain evidence="6 7">SDUM040013</strain>
    </source>
</reference>
<dbReference type="SUPFAM" id="SSF53850">
    <property type="entry name" value="Periplasmic binding protein-like II"/>
    <property type="match status" value="1"/>
</dbReference>
<evidence type="ECO:0000259" key="5">
    <source>
        <dbReference type="PROSITE" id="PS50931"/>
    </source>
</evidence>
<dbReference type="PANTHER" id="PTHR30537:SF5">
    <property type="entry name" value="HTH-TYPE TRANSCRIPTIONAL ACTIVATOR TTDR-RELATED"/>
    <property type="match status" value="1"/>
</dbReference>
<evidence type="ECO:0000313" key="7">
    <source>
        <dbReference type="Proteomes" id="UP001273505"/>
    </source>
</evidence>
<feature type="domain" description="HTH lysR-type" evidence="5">
    <location>
        <begin position="13"/>
        <end position="68"/>
    </location>
</feature>
<evidence type="ECO:0000256" key="2">
    <source>
        <dbReference type="ARBA" id="ARBA00023015"/>
    </source>
</evidence>
<dbReference type="Gene3D" id="3.40.190.290">
    <property type="match status" value="1"/>
</dbReference>
<evidence type="ECO:0000256" key="4">
    <source>
        <dbReference type="ARBA" id="ARBA00023163"/>
    </source>
</evidence>
<dbReference type="InterPro" id="IPR058163">
    <property type="entry name" value="LysR-type_TF_proteobact-type"/>
</dbReference>
<organism evidence="6 7">
    <name type="scientific">Gilvimarinus gilvus</name>
    <dbReference type="NCBI Taxonomy" id="3058038"/>
    <lineage>
        <taxon>Bacteria</taxon>
        <taxon>Pseudomonadati</taxon>
        <taxon>Pseudomonadota</taxon>
        <taxon>Gammaproteobacteria</taxon>
        <taxon>Cellvibrionales</taxon>
        <taxon>Cellvibrionaceae</taxon>
        <taxon>Gilvimarinus</taxon>
    </lineage>
</organism>
<dbReference type="Pfam" id="PF03466">
    <property type="entry name" value="LysR_substrate"/>
    <property type="match status" value="1"/>
</dbReference>
<comment type="caution">
    <text evidence="6">The sequence shown here is derived from an EMBL/GenBank/DDBJ whole genome shotgun (WGS) entry which is preliminary data.</text>
</comment>
<keyword evidence="3" id="KW-0238">DNA-binding</keyword>
<comment type="similarity">
    <text evidence="1">Belongs to the LysR transcriptional regulatory family.</text>
</comment>
<dbReference type="Gene3D" id="1.10.10.10">
    <property type="entry name" value="Winged helix-like DNA-binding domain superfamily/Winged helix DNA-binding domain"/>
    <property type="match status" value="1"/>
</dbReference>
<dbReference type="InterPro" id="IPR036390">
    <property type="entry name" value="WH_DNA-bd_sf"/>
</dbReference>
<dbReference type="InterPro" id="IPR036388">
    <property type="entry name" value="WH-like_DNA-bd_sf"/>
</dbReference>
<sequence length="311" mass="33681">MNVDIVRLLHQHLPQLYVFTRVAGLGSFQAAATALGLPRSSISKKVSQLEEALGQRLLQRSTRQLCLTDEGASLLVSAQSLQGVLDSAASLKMAQQAEPAGRVKISSSTLIGERYLLPVIPELRRRFPKVALEFNITDEVVDLISQRVDIAVRVGHLPNSSLVAKKIGEKSWACYAAPSYLARAKPLTNPRELTQHPCLFFKNSQFAMDHWTFANNDGDTVNVAIDDAICGDDGRSLAALAAMGLGVVFVDPLLIQPELAAGSLVPVLTGWRHPEASPIHLVCLGREARNRAVDAVWQYLGEAMGSLTVDG</sequence>
<dbReference type="InterPro" id="IPR000847">
    <property type="entry name" value="LysR_HTH_N"/>
</dbReference>
<protein>
    <submittedName>
        <fullName evidence="6">LysR family transcriptional regulator</fullName>
    </submittedName>
</protein>
<evidence type="ECO:0000256" key="1">
    <source>
        <dbReference type="ARBA" id="ARBA00009437"/>
    </source>
</evidence>
<dbReference type="SUPFAM" id="SSF46785">
    <property type="entry name" value="Winged helix' DNA-binding domain"/>
    <property type="match status" value="1"/>
</dbReference>
<keyword evidence="4" id="KW-0804">Transcription</keyword>
<proteinExistence type="inferred from homology"/>
<dbReference type="InterPro" id="IPR005119">
    <property type="entry name" value="LysR_subst-bd"/>
</dbReference>
<dbReference type="Pfam" id="PF00126">
    <property type="entry name" value="HTH_1"/>
    <property type="match status" value="1"/>
</dbReference>
<dbReference type="CDD" id="cd08422">
    <property type="entry name" value="PBP2_CrgA_like"/>
    <property type="match status" value="1"/>
</dbReference>
<dbReference type="EMBL" id="JAXAFO010000019">
    <property type="protein sequence ID" value="MDX6850116.1"/>
    <property type="molecule type" value="Genomic_DNA"/>
</dbReference>
<evidence type="ECO:0000313" key="6">
    <source>
        <dbReference type="EMBL" id="MDX6850116.1"/>
    </source>
</evidence>
<keyword evidence="7" id="KW-1185">Reference proteome</keyword>
<gene>
    <name evidence="6" type="ORF">SCD92_12150</name>
</gene>
<accession>A0ABU4S0T9</accession>
<dbReference type="PANTHER" id="PTHR30537">
    <property type="entry name" value="HTH-TYPE TRANSCRIPTIONAL REGULATOR"/>
    <property type="match status" value="1"/>
</dbReference>